<evidence type="ECO:0000256" key="5">
    <source>
        <dbReference type="ARBA" id="ARBA00022884"/>
    </source>
</evidence>
<dbReference type="GO" id="GO:0034475">
    <property type="term" value="P:U4 snRNA 3'-end processing"/>
    <property type="evidence" value="ECO:0007669"/>
    <property type="project" value="TreeGrafter"/>
</dbReference>
<evidence type="ECO:0000256" key="6">
    <source>
        <dbReference type="ARBA" id="ARBA00023242"/>
    </source>
</evidence>
<evidence type="ECO:0000256" key="4">
    <source>
        <dbReference type="ARBA" id="ARBA00022490"/>
    </source>
</evidence>
<feature type="domain" description="Exoribonuclease phosphorolytic" evidence="7">
    <location>
        <begin position="35"/>
        <end position="165"/>
    </location>
</feature>
<dbReference type="GO" id="GO:0071035">
    <property type="term" value="P:nuclear polyadenylation-dependent rRNA catabolic process"/>
    <property type="evidence" value="ECO:0007669"/>
    <property type="project" value="TreeGrafter"/>
</dbReference>
<keyword evidence="10" id="KW-1185">Reference proteome</keyword>
<keyword evidence="4" id="KW-0963">Cytoplasm</keyword>
<dbReference type="Pfam" id="PF01138">
    <property type="entry name" value="RNase_PH"/>
    <property type="match status" value="1"/>
</dbReference>
<dbReference type="InterPro" id="IPR020568">
    <property type="entry name" value="Ribosomal_Su5_D2-typ_SF"/>
</dbReference>
<reference evidence="10" key="1">
    <citation type="submission" date="2016-10" db="EMBL/GenBank/DDBJ databases">
        <authorList>
            <person name="Jeantristanb JTB J.-T."/>
            <person name="Ricardo R."/>
        </authorList>
    </citation>
    <scope>NUCLEOTIDE SEQUENCE [LARGE SCALE GENOMIC DNA]</scope>
</reference>
<protein>
    <submittedName>
        <fullName evidence="9">BZ3500_MvSof-1268-A1-R1_Chr8-1g09808 protein</fullName>
    </submittedName>
</protein>
<dbReference type="PANTHER" id="PTHR11097:SF14">
    <property type="entry name" value="EXOSOME COMPLEX COMPONENT RRP45"/>
    <property type="match status" value="1"/>
</dbReference>
<organism evidence="9 10">
    <name type="scientific">Microbotryum saponariae</name>
    <dbReference type="NCBI Taxonomy" id="289078"/>
    <lineage>
        <taxon>Eukaryota</taxon>
        <taxon>Fungi</taxon>
        <taxon>Dikarya</taxon>
        <taxon>Basidiomycota</taxon>
        <taxon>Pucciniomycotina</taxon>
        <taxon>Microbotryomycetes</taxon>
        <taxon>Microbotryales</taxon>
        <taxon>Microbotryaceae</taxon>
        <taxon>Microbotryum</taxon>
    </lineage>
</organism>
<dbReference type="CDD" id="cd11368">
    <property type="entry name" value="RNase_PH_RRP45"/>
    <property type="match status" value="1"/>
</dbReference>
<dbReference type="InterPro" id="IPR027408">
    <property type="entry name" value="PNPase/RNase_PH_dom_sf"/>
</dbReference>
<dbReference type="InterPro" id="IPR036345">
    <property type="entry name" value="ExoRNase_PH_dom2_sf"/>
</dbReference>
<dbReference type="SUPFAM" id="SSF55666">
    <property type="entry name" value="Ribonuclease PH domain 2-like"/>
    <property type="match status" value="1"/>
</dbReference>
<dbReference type="Gene3D" id="3.30.230.70">
    <property type="entry name" value="GHMP Kinase, N-terminal domain"/>
    <property type="match status" value="1"/>
</dbReference>
<dbReference type="Proteomes" id="UP000249723">
    <property type="component" value="Unassembled WGS sequence"/>
</dbReference>
<dbReference type="EMBL" id="FMWP01000087">
    <property type="protein sequence ID" value="SCZ95803.1"/>
    <property type="molecule type" value="Genomic_DNA"/>
</dbReference>
<dbReference type="GO" id="GO:0000177">
    <property type="term" value="C:cytoplasmic exosome (RNase complex)"/>
    <property type="evidence" value="ECO:0007669"/>
    <property type="project" value="TreeGrafter"/>
</dbReference>
<keyword evidence="6" id="KW-0539">Nucleus</keyword>
<proteinExistence type="inferred from homology"/>
<dbReference type="GO" id="GO:0035925">
    <property type="term" value="F:mRNA 3'-UTR AU-rich region binding"/>
    <property type="evidence" value="ECO:0007669"/>
    <property type="project" value="TreeGrafter"/>
</dbReference>
<dbReference type="STRING" id="289078.A0A2X0LIA0"/>
<evidence type="ECO:0000313" key="10">
    <source>
        <dbReference type="Proteomes" id="UP000249723"/>
    </source>
</evidence>
<evidence type="ECO:0000313" key="9">
    <source>
        <dbReference type="EMBL" id="SCZ95803.1"/>
    </source>
</evidence>
<dbReference type="GO" id="GO:0034473">
    <property type="term" value="P:U1 snRNA 3'-end processing"/>
    <property type="evidence" value="ECO:0007669"/>
    <property type="project" value="TreeGrafter"/>
</dbReference>
<dbReference type="OrthoDB" id="10264038at2759"/>
<dbReference type="PANTHER" id="PTHR11097">
    <property type="entry name" value="EXOSOME COMPLEX EXONUCLEASE RIBOSOMAL RNA PROCESSING PROTEIN"/>
    <property type="match status" value="1"/>
</dbReference>
<dbReference type="GO" id="GO:0000176">
    <property type="term" value="C:nuclear exosome (RNase complex)"/>
    <property type="evidence" value="ECO:0007669"/>
    <property type="project" value="TreeGrafter"/>
</dbReference>
<comment type="similarity">
    <text evidence="3">Belongs to the RNase PH family.</text>
</comment>
<dbReference type="GO" id="GO:0071028">
    <property type="term" value="P:nuclear mRNA surveillance"/>
    <property type="evidence" value="ECO:0007669"/>
    <property type="project" value="TreeGrafter"/>
</dbReference>
<dbReference type="Pfam" id="PF03725">
    <property type="entry name" value="RNase_PH_C"/>
    <property type="match status" value="1"/>
</dbReference>
<comment type="subcellular location">
    <subcellularLocation>
        <location evidence="2">Cytoplasm</location>
    </subcellularLocation>
    <subcellularLocation>
        <location evidence="1">Nucleus</location>
    </subcellularLocation>
</comment>
<evidence type="ECO:0000256" key="1">
    <source>
        <dbReference type="ARBA" id="ARBA00004123"/>
    </source>
</evidence>
<dbReference type="GO" id="GO:0016075">
    <property type="term" value="P:rRNA catabolic process"/>
    <property type="evidence" value="ECO:0007669"/>
    <property type="project" value="TreeGrafter"/>
</dbReference>
<evidence type="ECO:0000256" key="3">
    <source>
        <dbReference type="ARBA" id="ARBA00006678"/>
    </source>
</evidence>
<keyword evidence="5" id="KW-0694">RNA-binding</keyword>
<dbReference type="InterPro" id="IPR033100">
    <property type="entry name" value="Rrp45"/>
</dbReference>
<dbReference type="InterPro" id="IPR015847">
    <property type="entry name" value="ExoRNase_PH_dom2"/>
</dbReference>
<name>A0A2X0LIA0_9BASI</name>
<evidence type="ECO:0000256" key="2">
    <source>
        <dbReference type="ARBA" id="ARBA00004496"/>
    </source>
</evidence>
<accession>A0A2X0LIA0</accession>
<sequence>MPREVEPSINESQFLHHALSQGLRLDSRQPYELRTIELDFLRGSLGAVECRLGQTRVLAQVSAEIVRPLPDRPYEGFLNVSTELSPMASTNYEAGRTSDEQTLLTRLLEKTLRRSECVDREALCIVAGQRVWSIRVDVHFLDDQGNLLDCASIAAITALRHFRKPDVQVVGEEVIVVSRDTQGFTRRRPKFKCDVLQYSMTERVPVLLAIHHTPICLTFAFFGDDSTPLLDPSLLESQLCSGTLTLTLNAQQEICVLSKAGGAPLPADDIMKVVMIGTQRVKEVDAFIKKELERDEKRRRVEVR</sequence>
<dbReference type="InterPro" id="IPR001247">
    <property type="entry name" value="ExoRNase_PH_dom1"/>
</dbReference>
<dbReference type="GO" id="GO:0034476">
    <property type="term" value="P:U5 snRNA 3'-end processing"/>
    <property type="evidence" value="ECO:0007669"/>
    <property type="project" value="TreeGrafter"/>
</dbReference>
<dbReference type="GO" id="GO:0071038">
    <property type="term" value="P:TRAMP-dependent tRNA surveillance pathway"/>
    <property type="evidence" value="ECO:0007669"/>
    <property type="project" value="TreeGrafter"/>
</dbReference>
<feature type="domain" description="Exoribonuclease phosphorolytic" evidence="8">
    <location>
        <begin position="212"/>
        <end position="279"/>
    </location>
</feature>
<gene>
    <name evidence="9" type="ORF">BZ3500_MVSOF-1268-A1-R1_CHR8-1G09808</name>
</gene>
<dbReference type="GO" id="GO:0000467">
    <property type="term" value="P:exonucleolytic trimming to generate mature 3'-end of 5.8S rRNA from tricistronic rRNA transcript (SSU-rRNA, 5.8S rRNA, LSU-rRNA)"/>
    <property type="evidence" value="ECO:0007669"/>
    <property type="project" value="TreeGrafter"/>
</dbReference>
<dbReference type="AlphaFoldDB" id="A0A2X0LIA0"/>
<dbReference type="SUPFAM" id="SSF54211">
    <property type="entry name" value="Ribosomal protein S5 domain 2-like"/>
    <property type="match status" value="1"/>
</dbReference>
<evidence type="ECO:0000259" key="7">
    <source>
        <dbReference type="Pfam" id="PF01138"/>
    </source>
</evidence>
<evidence type="ECO:0000259" key="8">
    <source>
        <dbReference type="Pfam" id="PF03725"/>
    </source>
</evidence>
<dbReference type="InterPro" id="IPR050590">
    <property type="entry name" value="Exosome_comp_Rrp42_subfam"/>
</dbReference>